<sequence length="65" mass="7343">KAKLDAIEALIMCNYISKVFKNCQNLDLSLAQIQSLLVMADWLLKEFDMSIDSLYLALGYTKPDA</sequence>
<dbReference type="EMBL" id="BPLR01014132">
    <property type="protein sequence ID" value="GIY66567.1"/>
    <property type="molecule type" value="Genomic_DNA"/>
</dbReference>
<dbReference type="Proteomes" id="UP001054945">
    <property type="component" value="Unassembled WGS sequence"/>
</dbReference>
<organism evidence="1 2">
    <name type="scientific">Caerostris extrusa</name>
    <name type="common">Bark spider</name>
    <name type="synonym">Caerostris bankana</name>
    <dbReference type="NCBI Taxonomy" id="172846"/>
    <lineage>
        <taxon>Eukaryota</taxon>
        <taxon>Metazoa</taxon>
        <taxon>Ecdysozoa</taxon>
        <taxon>Arthropoda</taxon>
        <taxon>Chelicerata</taxon>
        <taxon>Arachnida</taxon>
        <taxon>Araneae</taxon>
        <taxon>Araneomorphae</taxon>
        <taxon>Entelegynae</taxon>
        <taxon>Araneoidea</taxon>
        <taxon>Araneidae</taxon>
        <taxon>Caerostris</taxon>
    </lineage>
</organism>
<dbReference type="AlphaFoldDB" id="A0AAV4V8W7"/>
<accession>A0AAV4V8W7</accession>
<keyword evidence="2" id="KW-1185">Reference proteome</keyword>
<name>A0AAV4V8W7_CAEEX</name>
<evidence type="ECO:0000313" key="2">
    <source>
        <dbReference type="Proteomes" id="UP001054945"/>
    </source>
</evidence>
<gene>
    <name evidence="1" type="ORF">CEXT_798241</name>
</gene>
<comment type="caution">
    <text evidence="1">The sequence shown here is derived from an EMBL/GenBank/DDBJ whole genome shotgun (WGS) entry which is preliminary data.</text>
</comment>
<protein>
    <submittedName>
        <fullName evidence="1">Uncharacterized protein</fullName>
    </submittedName>
</protein>
<proteinExistence type="predicted"/>
<evidence type="ECO:0000313" key="1">
    <source>
        <dbReference type="EMBL" id="GIY66567.1"/>
    </source>
</evidence>
<feature type="non-terminal residue" evidence="1">
    <location>
        <position position="1"/>
    </location>
</feature>
<reference evidence="1 2" key="1">
    <citation type="submission" date="2021-06" db="EMBL/GenBank/DDBJ databases">
        <title>Caerostris extrusa draft genome.</title>
        <authorList>
            <person name="Kono N."/>
            <person name="Arakawa K."/>
        </authorList>
    </citation>
    <scope>NUCLEOTIDE SEQUENCE [LARGE SCALE GENOMIC DNA]</scope>
</reference>